<sequence>MSMPEVIKPAVRSQYRWVVAALIFLIYTIAAADRANLGVALPFIRKEFEMSNAEAGGLMSLFLLAYALVQIPSGFAFSRFGVSKILPGAMVLTSILTGLVGTAGSLLALKLYRLGLGVAEGPLPISMTTTINNWFPAREKGTASGIFLSAVKFGPVIVPPLCAVIISVWGWREIFYFFAVPGIALAVVWYFMVTDHPSKSRFVNAAELSYIIEETTSTEATRQAAPQKTPAWVSKLDRVIRARDETPLETNRQVFKSWNIWGCATSYCFQLGVSSVLLAWIPTYLMTVKQFSIMNMGLVSAAPWVGAVLGNLLGGFCSDRLMGGRRKPGMLLSALGTSLMMYLLINSPAEPIPYGLLLLLTGAVLSLGFSSYMVYPMGLTTKKTFPISNAVVNMIGQLGAAATPFITGLLLDNYGWSYVFAWLAIGSFISFILLLTISEPRPGLNNPSQTAP</sequence>
<dbReference type="Proteomes" id="UP000475265">
    <property type="component" value="Unassembled WGS sequence"/>
</dbReference>
<comment type="similarity">
    <text evidence="6">Belongs to the major facilitator superfamily. Phthalate permease family.</text>
</comment>
<name>A0A6L5C118_9PSED</name>
<protein>
    <submittedName>
        <fullName evidence="9">Putative sulfoacetate transporter SauU</fullName>
    </submittedName>
</protein>
<dbReference type="RefSeq" id="WP_239511986.1">
    <property type="nucleotide sequence ID" value="NZ_JAAAXX010000001.1"/>
</dbReference>
<feature type="transmembrane region" description="Helical" evidence="7">
    <location>
        <begin position="329"/>
        <end position="345"/>
    </location>
</feature>
<gene>
    <name evidence="9" type="ORF">FX983_02688</name>
</gene>
<evidence type="ECO:0000256" key="7">
    <source>
        <dbReference type="SAM" id="Phobius"/>
    </source>
</evidence>
<organism evidence="9 10">
    <name type="scientific">Pseudomonas frederiksbergensis</name>
    <dbReference type="NCBI Taxonomy" id="104087"/>
    <lineage>
        <taxon>Bacteria</taxon>
        <taxon>Pseudomonadati</taxon>
        <taxon>Pseudomonadota</taxon>
        <taxon>Gammaproteobacteria</taxon>
        <taxon>Pseudomonadales</taxon>
        <taxon>Pseudomonadaceae</taxon>
        <taxon>Pseudomonas</taxon>
    </lineage>
</organism>
<dbReference type="Gene3D" id="1.20.1250.20">
    <property type="entry name" value="MFS general substrate transporter like domains"/>
    <property type="match status" value="2"/>
</dbReference>
<dbReference type="CDD" id="cd17319">
    <property type="entry name" value="MFS_ExuT_GudP_like"/>
    <property type="match status" value="1"/>
</dbReference>
<evidence type="ECO:0000256" key="4">
    <source>
        <dbReference type="ARBA" id="ARBA00022989"/>
    </source>
</evidence>
<dbReference type="SUPFAM" id="SSF103473">
    <property type="entry name" value="MFS general substrate transporter"/>
    <property type="match status" value="1"/>
</dbReference>
<feature type="transmembrane region" description="Helical" evidence="7">
    <location>
        <begin position="147"/>
        <end position="168"/>
    </location>
</feature>
<evidence type="ECO:0000313" key="9">
    <source>
        <dbReference type="EMBL" id="KAF2394706.1"/>
    </source>
</evidence>
<reference evidence="9 10" key="1">
    <citation type="submission" date="2019-12" db="EMBL/GenBank/DDBJ databases">
        <title>Endophytic bacteria associated with Panax ginseng seedlings.</title>
        <authorList>
            <person name="Park J.M."/>
            <person name="Shin R."/>
            <person name="Jo S.H."/>
        </authorList>
    </citation>
    <scope>NUCLEOTIDE SEQUENCE [LARGE SCALE GENOMIC DNA]</scope>
    <source>
        <strain evidence="9 10">PgKB32</strain>
    </source>
</reference>
<evidence type="ECO:0000313" key="10">
    <source>
        <dbReference type="Proteomes" id="UP000475265"/>
    </source>
</evidence>
<accession>A0A6L5C118</accession>
<evidence type="ECO:0000256" key="3">
    <source>
        <dbReference type="ARBA" id="ARBA00022692"/>
    </source>
</evidence>
<dbReference type="EMBL" id="JAAAXX010000001">
    <property type="protein sequence ID" value="KAF2394706.1"/>
    <property type="molecule type" value="Genomic_DNA"/>
</dbReference>
<proteinExistence type="inferred from homology"/>
<dbReference type="PANTHER" id="PTHR11662:SF399">
    <property type="entry name" value="FI19708P1-RELATED"/>
    <property type="match status" value="1"/>
</dbReference>
<comment type="caution">
    <text evidence="9">The sequence shown here is derived from an EMBL/GenBank/DDBJ whole genome shotgun (WGS) entry which is preliminary data.</text>
</comment>
<evidence type="ECO:0000256" key="5">
    <source>
        <dbReference type="ARBA" id="ARBA00023136"/>
    </source>
</evidence>
<dbReference type="GO" id="GO:0022857">
    <property type="term" value="F:transmembrane transporter activity"/>
    <property type="evidence" value="ECO:0007669"/>
    <property type="project" value="InterPro"/>
</dbReference>
<comment type="subcellular location">
    <subcellularLocation>
        <location evidence="1">Cell membrane</location>
        <topology evidence="1">Multi-pass membrane protein</topology>
    </subcellularLocation>
</comment>
<evidence type="ECO:0000256" key="2">
    <source>
        <dbReference type="ARBA" id="ARBA00022475"/>
    </source>
</evidence>
<evidence type="ECO:0000256" key="1">
    <source>
        <dbReference type="ARBA" id="ARBA00004651"/>
    </source>
</evidence>
<dbReference type="InterPro" id="IPR036259">
    <property type="entry name" value="MFS_trans_sf"/>
</dbReference>
<feature type="transmembrane region" description="Helical" evidence="7">
    <location>
        <begin position="387"/>
        <end position="410"/>
    </location>
</feature>
<dbReference type="PROSITE" id="PS50850">
    <property type="entry name" value="MFS"/>
    <property type="match status" value="1"/>
</dbReference>
<dbReference type="Pfam" id="PF07690">
    <property type="entry name" value="MFS_1"/>
    <property type="match status" value="1"/>
</dbReference>
<keyword evidence="3 7" id="KW-0812">Transmembrane</keyword>
<evidence type="ECO:0000256" key="6">
    <source>
        <dbReference type="ARBA" id="ARBA00038514"/>
    </source>
</evidence>
<feature type="domain" description="Major facilitator superfamily (MFS) profile" evidence="8">
    <location>
        <begin position="19"/>
        <end position="442"/>
    </location>
</feature>
<feature type="transmembrane region" description="Helical" evidence="7">
    <location>
        <begin position="174"/>
        <end position="193"/>
    </location>
</feature>
<dbReference type="InterPro" id="IPR020846">
    <property type="entry name" value="MFS_dom"/>
</dbReference>
<evidence type="ECO:0000259" key="8">
    <source>
        <dbReference type="PROSITE" id="PS50850"/>
    </source>
</evidence>
<keyword evidence="2" id="KW-1003">Cell membrane</keyword>
<keyword evidence="5 7" id="KW-0472">Membrane</keyword>
<feature type="transmembrane region" description="Helical" evidence="7">
    <location>
        <begin position="351"/>
        <end position="375"/>
    </location>
</feature>
<feature type="transmembrane region" description="Helical" evidence="7">
    <location>
        <begin position="55"/>
        <end position="77"/>
    </location>
</feature>
<dbReference type="PANTHER" id="PTHR11662">
    <property type="entry name" value="SOLUTE CARRIER FAMILY 17"/>
    <property type="match status" value="1"/>
</dbReference>
<feature type="transmembrane region" description="Helical" evidence="7">
    <location>
        <begin position="293"/>
        <end position="317"/>
    </location>
</feature>
<dbReference type="InterPro" id="IPR000849">
    <property type="entry name" value="Sugar_P_transporter"/>
</dbReference>
<dbReference type="InterPro" id="IPR050382">
    <property type="entry name" value="MFS_Na/Anion_cotransporter"/>
</dbReference>
<dbReference type="AlphaFoldDB" id="A0A6L5C118"/>
<keyword evidence="4 7" id="KW-1133">Transmembrane helix</keyword>
<feature type="transmembrane region" description="Helical" evidence="7">
    <location>
        <begin position="89"/>
        <end position="108"/>
    </location>
</feature>
<dbReference type="GO" id="GO:0005886">
    <property type="term" value="C:plasma membrane"/>
    <property type="evidence" value="ECO:0007669"/>
    <property type="project" value="UniProtKB-SubCell"/>
</dbReference>
<dbReference type="PIRSF" id="PIRSF002808">
    <property type="entry name" value="Hexose_phosphate_transp"/>
    <property type="match status" value="1"/>
</dbReference>
<feature type="transmembrane region" description="Helical" evidence="7">
    <location>
        <begin position="258"/>
        <end position="281"/>
    </location>
</feature>
<feature type="transmembrane region" description="Helical" evidence="7">
    <location>
        <begin position="416"/>
        <end position="437"/>
    </location>
</feature>
<dbReference type="InterPro" id="IPR011701">
    <property type="entry name" value="MFS"/>
</dbReference>